<evidence type="ECO:0000259" key="5">
    <source>
        <dbReference type="Pfam" id="PF01526"/>
    </source>
</evidence>
<gene>
    <name evidence="7" type="ordered locus">cce_5159</name>
</gene>
<accession>B1X2Z4</accession>
<dbReference type="InterPro" id="IPR047653">
    <property type="entry name" value="Tn3-like_transpos"/>
</dbReference>
<dbReference type="eggNOG" id="COG4644">
    <property type="taxonomic scope" value="Bacteria"/>
</dbReference>
<dbReference type="GO" id="GO:0003677">
    <property type="term" value="F:DNA binding"/>
    <property type="evidence" value="ECO:0007669"/>
    <property type="project" value="UniProtKB-KW"/>
</dbReference>
<dbReference type="STRING" id="43989.cce_5159"/>
<evidence type="ECO:0000313" key="7">
    <source>
        <dbReference type="EMBL" id="ACB54505.1"/>
    </source>
</evidence>
<dbReference type="GO" id="GO:0006313">
    <property type="term" value="P:DNA transposition"/>
    <property type="evidence" value="ECO:0007669"/>
    <property type="project" value="InterPro"/>
</dbReference>
<dbReference type="Proteomes" id="UP000001203">
    <property type="component" value="Chromosome linear"/>
</dbReference>
<dbReference type="OrthoDB" id="51846at2"/>
<dbReference type="Pfam" id="PF13700">
    <property type="entry name" value="DUF4158"/>
    <property type="match status" value="1"/>
</dbReference>
<evidence type="ECO:0000259" key="6">
    <source>
        <dbReference type="Pfam" id="PF13700"/>
    </source>
</evidence>
<dbReference type="NCBIfam" id="NF033527">
    <property type="entry name" value="transpos_Tn3"/>
    <property type="match status" value="1"/>
</dbReference>
<dbReference type="InterPro" id="IPR002513">
    <property type="entry name" value="Tn3_Tnp_DDE_dom"/>
</dbReference>
<keyword evidence="4" id="KW-0233">DNA recombination</keyword>
<name>B1X2Z4_CROS5</name>
<keyword evidence="2" id="KW-0815">Transposition</keyword>
<keyword evidence="3" id="KW-0238">DNA-binding</keyword>
<dbReference type="KEGG" id="cyt:cce_5159"/>
<proteinExistence type="inferred from homology"/>
<dbReference type="HOGENOM" id="CLU_009098_1_0_3"/>
<reference evidence="7 8" key="1">
    <citation type="journal article" date="2008" name="Proc. Natl. Acad. Sci. U.S.A.">
        <title>The genome of Cyanothece 51142, a unicellular diazotrophic cyanobacterium important in the marine nitrogen cycle.</title>
        <authorList>
            <person name="Welsh E.A."/>
            <person name="Liberton M."/>
            <person name="Stoeckel J."/>
            <person name="Loh T."/>
            <person name="Elvitigala T."/>
            <person name="Wang C."/>
            <person name="Wollam A."/>
            <person name="Fulton R.S."/>
            <person name="Clifton S.W."/>
            <person name="Jacobs J.M."/>
            <person name="Aurora R."/>
            <person name="Ghosh B.K."/>
            <person name="Sherman L.A."/>
            <person name="Smith R.D."/>
            <person name="Wilson R.K."/>
            <person name="Pakrasi H.B."/>
        </authorList>
    </citation>
    <scope>NUCLEOTIDE SEQUENCE [LARGE SCALE GENOMIC DNA]</scope>
    <source>
        <strain evidence="8">ATCC 51142 / BH68</strain>
    </source>
</reference>
<sequence>MPVQFLSEAEHKSLNRFPSEVSSEDLNRFFLLSDQELSILKQLRAEHNRLGFALQLCCLRYLGFFPEELQLPKPVINYVAQQLQLIPELLVFYGQRSSTQREHQRKIQALLGYHRASNSDLLNLEQWLTERALEHNQPLLLFHMACEHLKQQKIIRIGTTILAKMVATARTKANELIYQSLQNLLTQDKTTWLDGLLEVEPNEKRTRLSWLQKTPTGNNPQQILETLDKISFLQQHQVDAWNLSQLNPNRINYLAKIGARATNQYLQRASEIRRYPILICFLKQSLYNFTDDLIEMVDQRLWELYNQAKRNFDSDRLMASKTIDEKLKMLQNIGQILLDGDIEDNSVRVKTFEYITPDNLKASLSETQQLIRPENDAYVDYFGKSYNRVRRFSSKLLATLKFQVKGSDSGLLTALNLVHEIHLGRRRKLPDEAPTEFVPESWRPYVQSGQKLNRRYYELAALWFLRQQLRSGDIYLAQSRRFSELETYFIPPKEWSLCRDEVVNLTGTPIDARLRLTEREKELVILMGQVEELLNQPDSDLIEERGKLVLSPFKADEKNLELKRLAEEITTRLPRIEITDLLVEVDSWTNFSNAFEHLNLAQNKDSNTLLSLYSCLLAQACNLDFQQMATSTGLLYRRLCWFNNWYIRDETLRLANNALIDYHYDLPLSHLWGGGMLSSSDGQRFPAKGSLRQARSLPRYFGYGKGVTFYSWTSDQFSQYGSKPIPATVRDATYVLDEILNNETELSILEHTTDTAGYTEVIFALFDLLGMRFSPRIRDLADQKLYRTSNTDLGLYPLLKKHIQGIINQRLILDDWDEMLRLVGSLKMGWVTASLIIQKLQAFPRKHPLMRVLQEYGRLIKTIHILRWYADEANRRRQRATIE</sequence>
<dbReference type="InterPro" id="IPR025296">
    <property type="entry name" value="DUF4158"/>
</dbReference>
<feature type="domain" description="DUF4158" evidence="6">
    <location>
        <begin position="5"/>
        <end position="169"/>
    </location>
</feature>
<evidence type="ECO:0000256" key="3">
    <source>
        <dbReference type="ARBA" id="ARBA00023125"/>
    </source>
</evidence>
<dbReference type="RefSeq" id="WP_009547536.1">
    <property type="nucleotide sequence ID" value="NC_010547.1"/>
</dbReference>
<evidence type="ECO:0000256" key="2">
    <source>
        <dbReference type="ARBA" id="ARBA00022578"/>
    </source>
</evidence>
<dbReference type="AlphaFoldDB" id="B1X2Z4"/>
<evidence type="ECO:0000256" key="4">
    <source>
        <dbReference type="ARBA" id="ARBA00023172"/>
    </source>
</evidence>
<evidence type="ECO:0000256" key="1">
    <source>
        <dbReference type="ARBA" id="ARBA00009402"/>
    </source>
</evidence>
<organism evidence="7 8">
    <name type="scientific">Crocosphaera subtropica (strain ATCC 51142 / BH68)</name>
    <name type="common">Cyanothece sp. (strain ATCC 51142)</name>
    <dbReference type="NCBI Taxonomy" id="43989"/>
    <lineage>
        <taxon>Bacteria</taxon>
        <taxon>Bacillati</taxon>
        <taxon>Cyanobacteriota</taxon>
        <taxon>Cyanophyceae</taxon>
        <taxon>Oscillatoriophycideae</taxon>
        <taxon>Chroococcales</taxon>
        <taxon>Aphanothecaceae</taxon>
        <taxon>Crocosphaera</taxon>
        <taxon>Crocosphaera subtropica</taxon>
    </lineage>
</organism>
<dbReference type="EMBL" id="CP000807">
    <property type="protein sequence ID" value="ACB54505.1"/>
    <property type="molecule type" value="Genomic_DNA"/>
</dbReference>
<feature type="domain" description="Tn3 transposase DDE" evidence="5">
    <location>
        <begin position="580"/>
        <end position="879"/>
    </location>
</feature>
<dbReference type="GO" id="GO:0004803">
    <property type="term" value="F:transposase activity"/>
    <property type="evidence" value="ECO:0007669"/>
    <property type="project" value="InterPro"/>
</dbReference>
<comment type="similarity">
    <text evidence="1">Belongs to the transposase 7 family.</text>
</comment>
<keyword evidence="8" id="KW-1185">Reference proteome</keyword>
<dbReference type="Pfam" id="PF01526">
    <property type="entry name" value="DDE_Tnp_Tn3"/>
    <property type="match status" value="1"/>
</dbReference>
<protein>
    <submittedName>
        <fullName evidence="7">Transposase, Tn3</fullName>
    </submittedName>
</protein>
<evidence type="ECO:0000313" key="8">
    <source>
        <dbReference type="Proteomes" id="UP000001203"/>
    </source>
</evidence>